<evidence type="ECO:0000313" key="1">
    <source>
        <dbReference type="EMBL" id="KAK5970767.1"/>
    </source>
</evidence>
<dbReference type="AlphaFoldDB" id="A0AAN8FB27"/>
<dbReference type="SUPFAM" id="SSF48452">
    <property type="entry name" value="TPR-like"/>
    <property type="match status" value="1"/>
</dbReference>
<keyword evidence="2" id="KW-1185">Reference proteome</keyword>
<dbReference type="InterPro" id="IPR019734">
    <property type="entry name" value="TPR_rpt"/>
</dbReference>
<dbReference type="EMBL" id="WIXE01018619">
    <property type="protein sequence ID" value="KAK5970767.1"/>
    <property type="molecule type" value="Genomic_DNA"/>
</dbReference>
<dbReference type="InterPro" id="IPR011990">
    <property type="entry name" value="TPR-like_helical_dom_sf"/>
</dbReference>
<dbReference type="Gene3D" id="1.25.40.10">
    <property type="entry name" value="Tetratricopeptide repeat domain"/>
    <property type="match status" value="2"/>
</dbReference>
<organism evidence="1 2">
    <name type="scientific">Trichostrongylus colubriformis</name>
    <name type="common">Black scour worm</name>
    <dbReference type="NCBI Taxonomy" id="6319"/>
    <lineage>
        <taxon>Eukaryota</taxon>
        <taxon>Metazoa</taxon>
        <taxon>Ecdysozoa</taxon>
        <taxon>Nematoda</taxon>
        <taxon>Chromadorea</taxon>
        <taxon>Rhabditida</taxon>
        <taxon>Rhabditina</taxon>
        <taxon>Rhabditomorpha</taxon>
        <taxon>Strongyloidea</taxon>
        <taxon>Trichostrongylidae</taxon>
        <taxon>Trichostrongylus</taxon>
    </lineage>
</organism>
<dbReference type="GO" id="GO:0005739">
    <property type="term" value="C:mitochondrion"/>
    <property type="evidence" value="ECO:0007669"/>
    <property type="project" value="TreeGrafter"/>
</dbReference>
<comment type="caution">
    <text evidence="1">The sequence shown here is derived from an EMBL/GenBank/DDBJ whole genome shotgun (WGS) entry which is preliminary data.</text>
</comment>
<dbReference type="GO" id="GO:0005876">
    <property type="term" value="C:spindle microtubule"/>
    <property type="evidence" value="ECO:0007669"/>
    <property type="project" value="TreeGrafter"/>
</dbReference>
<evidence type="ECO:0000313" key="2">
    <source>
        <dbReference type="Proteomes" id="UP001331761"/>
    </source>
</evidence>
<protein>
    <submittedName>
        <fullName evidence="1">Uncharacterized protein</fullName>
    </submittedName>
</protein>
<dbReference type="PANTHER" id="PTHR16056">
    <property type="entry name" value="REGULATOR OF MICROTUBULE DYNAMICS PROTEIN"/>
    <property type="match status" value="1"/>
</dbReference>
<proteinExistence type="predicted"/>
<gene>
    <name evidence="1" type="ORF">GCK32_011668</name>
</gene>
<dbReference type="PANTHER" id="PTHR16056:SF36">
    <property type="entry name" value="TETRATRICOPEPTIDE REPEAT PROTEIN"/>
    <property type="match status" value="1"/>
</dbReference>
<sequence length="337" mass="38039">MTMKNDWSCSNKEYLDKAVDVSPYNCEILDMRGRFAYKFSKMGNMEGGLSASGIPDISLDQALEDFLTLDKLIPNVTENNLFIGKIYDAMEDYANAKTYLNKVMLSKPNDSKNTHQCEMQCRAYSLRKDVSMENFFDEVDDLLNDGRCLEAYNLLESSSSTAVDRTGWLYRAAMACYNKGCAEDVDKNRLQWLQKAHDYALEAHQTEPADTDILSVLCSATGKLAEDSAMMEKVKFGFEFQVSTLGTMERTLARAFGSLPDTSLERALQDLLAADRISPDEIENIFFIGKTYDAMGDYKNAQIYLNKVVNMSRDPDCVVECEYVEEARQILSGSNYS</sequence>
<dbReference type="Proteomes" id="UP001331761">
    <property type="component" value="Unassembled WGS sequence"/>
</dbReference>
<dbReference type="GO" id="GO:0097431">
    <property type="term" value="C:mitotic spindle pole"/>
    <property type="evidence" value="ECO:0007669"/>
    <property type="project" value="TreeGrafter"/>
</dbReference>
<reference evidence="1 2" key="1">
    <citation type="submission" date="2019-10" db="EMBL/GenBank/DDBJ databases">
        <title>Assembly and Annotation for the nematode Trichostrongylus colubriformis.</title>
        <authorList>
            <person name="Martin J."/>
        </authorList>
    </citation>
    <scope>NUCLEOTIDE SEQUENCE [LARGE SCALE GENOMIC DNA]</scope>
    <source>
        <strain evidence="1">G859</strain>
        <tissue evidence="1">Whole worm</tissue>
    </source>
</reference>
<accession>A0AAN8FB27</accession>
<name>A0AAN8FB27_TRICO</name>
<dbReference type="Pfam" id="PF13181">
    <property type="entry name" value="TPR_8"/>
    <property type="match status" value="2"/>
</dbReference>
<dbReference type="GO" id="GO:0008017">
    <property type="term" value="F:microtubule binding"/>
    <property type="evidence" value="ECO:0007669"/>
    <property type="project" value="TreeGrafter"/>
</dbReference>